<name>A0A409Y2Z5_9AGAR</name>
<evidence type="ECO:0000256" key="1">
    <source>
        <dbReference type="ARBA" id="ARBA00004604"/>
    </source>
</evidence>
<dbReference type="GO" id="GO:0005730">
    <property type="term" value="C:nucleolus"/>
    <property type="evidence" value="ECO:0007669"/>
    <property type="project" value="UniProtKB-SubCell"/>
</dbReference>
<evidence type="ECO:0000256" key="2">
    <source>
        <dbReference type="ARBA" id="ARBA00007175"/>
    </source>
</evidence>
<comment type="caution">
    <text evidence="6">The sequence shown here is derived from an EMBL/GenBank/DDBJ whole genome shotgun (WGS) entry which is preliminary data.</text>
</comment>
<dbReference type="Pfam" id="PF09805">
    <property type="entry name" value="Nop25"/>
    <property type="match status" value="1"/>
</dbReference>
<feature type="compositionally biased region" description="Basic residues" evidence="5">
    <location>
        <begin position="198"/>
        <end position="208"/>
    </location>
</feature>
<feature type="region of interest" description="Disordered" evidence="5">
    <location>
        <begin position="51"/>
        <end position="72"/>
    </location>
</feature>
<comment type="similarity">
    <text evidence="2">Belongs to the RRP17 family.</text>
</comment>
<sequence length="235" mass="26807">MSSNIAILTRSHTAIAAKRRAKRAQVNEVVFDEDARRDFLTGFHKRKVAKAEAARAKAKERERQERLQARREQRQLLREQALENAAQVEKAYGALSDDEDDEWRGAGSSTKENNEHDDEYEDEETHATVTIIEDFDPDTIIHGEPRTDTLVTPSSPTSQPEARQPQTLTSKKALHGSTTKVKPKEKKIRYETKDARRREQKKQRARRKEKAELAGGKAARKSKTNGSKRKHGSKR</sequence>
<accession>A0A409Y2Z5</accession>
<organism evidence="6 7">
    <name type="scientific">Gymnopilus dilepis</name>
    <dbReference type="NCBI Taxonomy" id="231916"/>
    <lineage>
        <taxon>Eukaryota</taxon>
        <taxon>Fungi</taxon>
        <taxon>Dikarya</taxon>
        <taxon>Basidiomycota</taxon>
        <taxon>Agaricomycotina</taxon>
        <taxon>Agaricomycetes</taxon>
        <taxon>Agaricomycetidae</taxon>
        <taxon>Agaricales</taxon>
        <taxon>Agaricineae</taxon>
        <taxon>Hymenogastraceae</taxon>
        <taxon>Gymnopilus</taxon>
    </lineage>
</organism>
<reference evidence="6 7" key="1">
    <citation type="journal article" date="2018" name="Evol. Lett.">
        <title>Horizontal gene cluster transfer increased hallucinogenic mushroom diversity.</title>
        <authorList>
            <person name="Reynolds H.T."/>
            <person name="Vijayakumar V."/>
            <person name="Gluck-Thaler E."/>
            <person name="Korotkin H.B."/>
            <person name="Matheny P.B."/>
            <person name="Slot J.C."/>
        </authorList>
    </citation>
    <scope>NUCLEOTIDE SEQUENCE [LARGE SCALE GENOMIC DNA]</scope>
    <source>
        <strain evidence="6 7">SRW20</strain>
    </source>
</reference>
<evidence type="ECO:0000313" key="7">
    <source>
        <dbReference type="Proteomes" id="UP000284706"/>
    </source>
</evidence>
<protein>
    <recommendedName>
        <fullName evidence="8">Ribosomal RNA-processing protein 17</fullName>
    </recommendedName>
</protein>
<feature type="region of interest" description="Disordered" evidence="5">
    <location>
        <begin position="88"/>
        <end position="235"/>
    </location>
</feature>
<evidence type="ECO:0000256" key="3">
    <source>
        <dbReference type="ARBA" id="ARBA00023054"/>
    </source>
</evidence>
<dbReference type="InParanoid" id="A0A409Y2Z5"/>
<dbReference type="PANTHER" id="PTHR14577:SF0">
    <property type="entry name" value="NUCLEOLAR PROTEIN 12"/>
    <property type="match status" value="1"/>
</dbReference>
<keyword evidence="4" id="KW-0539">Nucleus</keyword>
<dbReference type="PANTHER" id="PTHR14577">
    <property type="entry name" value="NUCLEOLAR PROTEIN 12"/>
    <property type="match status" value="1"/>
</dbReference>
<dbReference type="AlphaFoldDB" id="A0A409Y2Z5"/>
<dbReference type="InterPro" id="IPR019186">
    <property type="entry name" value="Nucleolar_protein_12"/>
</dbReference>
<dbReference type="OrthoDB" id="551633at2759"/>
<evidence type="ECO:0000256" key="5">
    <source>
        <dbReference type="SAM" id="MobiDB-lite"/>
    </source>
</evidence>
<keyword evidence="7" id="KW-1185">Reference proteome</keyword>
<dbReference type="GO" id="GO:0019843">
    <property type="term" value="F:rRNA binding"/>
    <property type="evidence" value="ECO:0007669"/>
    <property type="project" value="TreeGrafter"/>
</dbReference>
<comment type="subcellular location">
    <subcellularLocation>
        <location evidence="1">Nucleus</location>
        <location evidence="1">Nucleolus</location>
    </subcellularLocation>
</comment>
<dbReference type="STRING" id="231916.A0A409Y2Z5"/>
<feature type="compositionally biased region" description="Acidic residues" evidence="5">
    <location>
        <begin position="115"/>
        <end position="124"/>
    </location>
</feature>
<feature type="compositionally biased region" description="Basic and acidic residues" evidence="5">
    <location>
        <begin position="188"/>
        <end position="197"/>
    </location>
</feature>
<feature type="compositionally biased region" description="Basic residues" evidence="5">
    <location>
        <begin position="218"/>
        <end position="235"/>
    </location>
</feature>
<evidence type="ECO:0000313" key="6">
    <source>
        <dbReference type="EMBL" id="PPQ97369.1"/>
    </source>
</evidence>
<keyword evidence="3" id="KW-0175">Coiled coil</keyword>
<feature type="compositionally biased region" description="Polar residues" evidence="5">
    <location>
        <begin position="149"/>
        <end position="180"/>
    </location>
</feature>
<evidence type="ECO:0000256" key="4">
    <source>
        <dbReference type="ARBA" id="ARBA00023242"/>
    </source>
</evidence>
<dbReference type="EMBL" id="NHYE01001260">
    <property type="protein sequence ID" value="PPQ97369.1"/>
    <property type="molecule type" value="Genomic_DNA"/>
</dbReference>
<dbReference type="Proteomes" id="UP000284706">
    <property type="component" value="Unassembled WGS sequence"/>
</dbReference>
<gene>
    <name evidence="6" type="ORF">CVT26_006603</name>
</gene>
<evidence type="ECO:0008006" key="8">
    <source>
        <dbReference type="Google" id="ProtNLM"/>
    </source>
</evidence>
<proteinExistence type="inferred from homology"/>